<feature type="region of interest" description="Disordered" evidence="1">
    <location>
        <begin position="1"/>
        <end position="21"/>
    </location>
</feature>
<protein>
    <submittedName>
        <fullName evidence="4">F-box protein At1g67623</fullName>
    </submittedName>
</protein>
<feature type="domain" description="At2g35280-like TPR" evidence="2">
    <location>
        <begin position="74"/>
        <end position="179"/>
    </location>
</feature>
<dbReference type="InterPro" id="IPR040338">
    <property type="entry name" value="At1g67623-like"/>
</dbReference>
<dbReference type="GeneID" id="113857578"/>
<dbReference type="SUPFAM" id="SSF81383">
    <property type="entry name" value="F-box domain"/>
    <property type="match status" value="1"/>
</dbReference>
<accession>A0A8B8KS16</accession>
<dbReference type="PANTHER" id="PTHR33784">
    <property type="entry name" value="OS05G0482100 PROTEIN"/>
    <property type="match status" value="1"/>
</dbReference>
<name>A0A8B8KS16_ABRPR</name>
<gene>
    <name evidence="4" type="primary">LOC113857578</name>
</gene>
<dbReference type="InterPro" id="IPR036047">
    <property type="entry name" value="F-box-like_dom_sf"/>
</dbReference>
<feature type="compositionally biased region" description="Basic residues" evidence="1">
    <location>
        <begin position="1"/>
        <end position="13"/>
    </location>
</feature>
<dbReference type="Pfam" id="PF23310">
    <property type="entry name" value="TPR_27"/>
    <property type="match status" value="1"/>
</dbReference>
<keyword evidence="3" id="KW-1185">Reference proteome</keyword>
<dbReference type="PANTHER" id="PTHR33784:SF10">
    <property type="entry name" value="F-BOX PROTEIN"/>
    <property type="match status" value="1"/>
</dbReference>
<evidence type="ECO:0000259" key="2">
    <source>
        <dbReference type="Pfam" id="PF23310"/>
    </source>
</evidence>
<evidence type="ECO:0000313" key="4">
    <source>
        <dbReference type="RefSeq" id="XP_027345424.1"/>
    </source>
</evidence>
<reference evidence="3" key="1">
    <citation type="journal article" date="2019" name="Toxins">
        <title>Detection of Abrin-Like and Prepropulchellin-Like Toxin Genes and Transcripts Using Whole Genome Sequencing and Full-Length Transcript Sequencing of Abrus precatorius.</title>
        <authorList>
            <person name="Hovde B.T."/>
            <person name="Daligault H.E."/>
            <person name="Hanschen E.R."/>
            <person name="Kunde Y.A."/>
            <person name="Johnson M.B."/>
            <person name="Starkenburg S.R."/>
            <person name="Johnson S.L."/>
        </authorList>
    </citation>
    <scope>NUCLEOTIDE SEQUENCE [LARGE SCALE GENOMIC DNA]</scope>
</reference>
<dbReference type="InterPro" id="IPR057136">
    <property type="entry name" value="At2g35280_TPR_dom"/>
</dbReference>
<dbReference type="Proteomes" id="UP000694853">
    <property type="component" value="Unplaced"/>
</dbReference>
<reference evidence="4" key="2">
    <citation type="submission" date="2025-08" db="UniProtKB">
        <authorList>
            <consortium name="RefSeq"/>
        </authorList>
    </citation>
    <scope>IDENTIFICATION</scope>
    <source>
        <tissue evidence="4">Young leaves</tissue>
    </source>
</reference>
<evidence type="ECO:0000313" key="3">
    <source>
        <dbReference type="Proteomes" id="UP000694853"/>
    </source>
</evidence>
<sequence>MAPSKLKKTRKPTFKNASSPTTAIQSLPKDMLVEVVARVASHSFTDLHSMKMCCWDFLDASEDSYVWQQVSLDKFPLIQWFPNDKALSFLKRCKQSGNIECVCRDGFIEFFCHPNENMGDLEILKVAAEKGHMEAKYMYGMILLCSEYDELRRKGLEHMRFLRKSMCVIACRKKVEQFAQHLWINRALVRNQSPLCRHKSICNGWRLKKGRWILLDEDDDDDDDFHSCEYCRWDHELNFFYNLFSVAWYSFSE</sequence>
<dbReference type="AlphaFoldDB" id="A0A8B8KS16"/>
<dbReference type="OrthoDB" id="1865546at2759"/>
<proteinExistence type="predicted"/>
<dbReference type="KEGG" id="aprc:113857578"/>
<evidence type="ECO:0000256" key="1">
    <source>
        <dbReference type="SAM" id="MobiDB-lite"/>
    </source>
</evidence>
<organism evidence="3 4">
    <name type="scientific">Abrus precatorius</name>
    <name type="common">Indian licorice</name>
    <name type="synonym">Glycine abrus</name>
    <dbReference type="NCBI Taxonomy" id="3816"/>
    <lineage>
        <taxon>Eukaryota</taxon>
        <taxon>Viridiplantae</taxon>
        <taxon>Streptophyta</taxon>
        <taxon>Embryophyta</taxon>
        <taxon>Tracheophyta</taxon>
        <taxon>Spermatophyta</taxon>
        <taxon>Magnoliopsida</taxon>
        <taxon>eudicotyledons</taxon>
        <taxon>Gunneridae</taxon>
        <taxon>Pentapetalae</taxon>
        <taxon>rosids</taxon>
        <taxon>fabids</taxon>
        <taxon>Fabales</taxon>
        <taxon>Fabaceae</taxon>
        <taxon>Papilionoideae</taxon>
        <taxon>50 kb inversion clade</taxon>
        <taxon>NPAAA clade</taxon>
        <taxon>indigoferoid/millettioid clade</taxon>
        <taxon>Abreae</taxon>
        <taxon>Abrus</taxon>
    </lineage>
</organism>
<dbReference type="RefSeq" id="XP_027345424.1">
    <property type="nucleotide sequence ID" value="XM_027489623.1"/>
</dbReference>